<feature type="transmembrane region" description="Helical" evidence="8">
    <location>
        <begin position="242"/>
        <end position="259"/>
    </location>
</feature>
<dbReference type="eggNOG" id="COG2962">
    <property type="taxonomic scope" value="Bacteria"/>
</dbReference>
<evidence type="ECO:0000256" key="2">
    <source>
        <dbReference type="ARBA" id="ARBA00007362"/>
    </source>
</evidence>
<evidence type="ECO:0000256" key="3">
    <source>
        <dbReference type="ARBA" id="ARBA00022448"/>
    </source>
</evidence>
<evidence type="ECO:0000313" key="11">
    <source>
        <dbReference type="Proteomes" id="UP000027446"/>
    </source>
</evidence>
<protein>
    <submittedName>
        <fullName evidence="10">Chloramphenicol-sensitivity protein (RarD) family protein</fullName>
    </submittedName>
</protein>
<evidence type="ECO:0000256" key="7">
    <source>
        <dbReference type="ARBA" id="ARBA00023136"/>
    </source>
</evidence>
<feature type="transmembrane region" description="Helical" evidence="8">
    <location>
        <begin position="211"/>
        <end position="230"/>
    </location>
</feature>
<feature type="transmembrane region" description="Helical" evidence="8">
    <location>
        <begin position="265"/>
        <end position="287"/>
    </location>
</feature>
<accession>A0A069E3Q1</accession>
<sequence length="302" mass="33364">MSSNQRFGFLVGLCAYFIWGSLPLYIRAMRHVLPQELLAHRVIWSVPTALLLIALAGNWRDIRAAFHWRTAKWLILSGLVIGANWGVYIWAVNADRTIEASLGYFINPLVSVLFGMVFFTETLRPAQWASVAIAAIGVAIVTVAYGHVPWIALFLCMSFASYGVIRKKMAVDSRAGFLMEVVVLVPLAMGWLAWFAQQPDGRLMGQGGWDIPLLMAAGPITAFPLILFALAAKRLKLSTIGMMQYIGPSIQFLIAVFIFREPFGLTLAIAFGFIWLALAVFTVDSMVGEAKARRLARAARPV</sequence>
<feature type="transmembrane region" description="Helical" evidence="8">
    <location>
        <begin position="177"/>
        <end position="196"/>
    </location>
</feature>
<evidence type="ECO:0000256" key="4">
    <source>
        <dbReference type="ARBA" id="ARBA00022475"/>
    </source>
</evidence>
<keyword evidence="6 8" id="KW-1133">Transmembrane helix</keyword>
<dbReference type="GO" id="GO:0005886">
    <property type="term" value="C:plasma membrane"/>
    <property type="evidence" value="ECO:0007669"/>
    <property type="project" value="UniProtKB-SubCell"/>
</dbReference>
<comment type="similarity">
    <text evidence="2">Belongs to the EamA transporter family.</text>
</comment>
<keyword evidence="3" id="KW-0813">Transport</keyword>
<gene>
    <name evidence="10" type="ORF">HAD_03985</name>
</gene>
<evidence type="ECO:0000256" key="5">
    <source>
        <dbReference type="ARBA" id="ARBA00022692"/>
    </source>
</evidence>
<dbReference type="RefSeq" id="WP_035569576.1">
    <property type="nucleotide sequence ID" value="NZ_ARYH01000001.1"/>
</dbReference>
<dbReference type="InterPro" id="IPR000620">
    <property type="entry name" value="EamA_dom"/>
</dbReference>
<evidence type="ECO:0000259" key="9">
    <source>
        <dbReference type="Pfam" id="PF00892"/>
    </source>
</evidence>
<comment type="caution">
    <text evidence="10">The sequence shown here is derived from an EMBL/GenBank/DDBJ whole genome shotgun (WGS) entry which is preliminary data.</text>
</comment>
<dbReference type="Pfam" id="PF00892">
    <property type="entry name" value="EamA"/>
    <property type="match status" value="1"/>
</dbReference>
<dbReference type="PATRIC" id="fig|1280949.3.peg.817"/>
<proteinExistence type="inferred from homology"/>
<name>A0A069E3Q1_9PROT</name>
<dbReference type="EMBL" id="ARYH01000001">
    <property type="protein sequence ID" value="KCZ84810.1"/>
    <property type="molecule type" value="Genomic_DNA"/>
</dbReference>
<evidence type="ECO:0000256" key="8">
    <source>
        <dbReference type="SAM" id="Phobius"/>
    </source>
</evidence>
<dbReference type="SUPFAM" id="SSF103481">
    <property type="entry name" value="Multidrug resistance efflux transporter EmrE"/>
    <property type="match status" value="2"/>
</dbReference>
<evidence type="ECO:0000256" key="6">
    <source>
        <dbReference type="ARBA" id="ARBA00022989"/>
    </source>
</evidence>
<dbReference type="PANTHER" id="PTHR22911:SF137">
    <property type="entry name" value="SOLUTE CARRIER FAMILY 35 MEMBER G2-RELATED"/>
    <property type="match status" value="1"/>
</dbReference>
<organism evidence="10 11">
    <name type="scientific">Hyphomonas adhaerens MHS-3</name>
    <dbReference type="NCBI Taxonomy" id="1280949"/>
    <lineage>
        <taxon>Bacteria</taxon>
        <taxon>Pseudomonadati</taxon>
        <taxon>Pseudomonadota</taxon>
        <taxon>Alphaproteobacteria</taxon>
        <taxon>Hyphomonadales</taxon>
        <taxon>Hyphomonadaceae</taxon>
        <taxon>Hyphomonas</taxon>
    </lineage>
</organism>
<feature type="transmembrane region" description="Helical" evidence="8">
    <location>
        <begin position="126"/>
        <end position="144"/>
    </location>
</feature>
<feature type="domain" description="EamA" evidence="9">
    <location>
        <begin position="7"/>
        <end position="142"/>
    </location>
</feature>
<keyword evidence="11" id="KW-1185">Reference proteome</keyword>
<evidence type="ECO:0000256" key="1">
    <source>
        <dbReference type="ARBA" id="ARBA00004651"/>
    </source>
</evidence>
<reference evidence="10 11" key="1">
    <citation type="journal article" date="2014" name="Antonie Van Leeuwenhoek">
        <title>Hyphomonas beringensis sp. nov. and Hyphomonas chukchiensis sp. nov., isolated from surface seawater of the Bering Sea and Chukchi Sea.</title>
        <authorList>
            <person name="Li C."/>
            <person name="Lai Q."/>
            <person name="Li G."/>
            <person name="Dong C."/>
            <person name="Wang J."/>
            <person name="Liao Y."/>
            <person name="Shao Z."/>
        </authorList>
    </citation>
    <scope>NUCLEOTIDE SEQUENCE [LARGE SCALE GENOMIC DNA]</scope>
    <source>
        <strain evidence="10 11">MHS-3</strain>
    </source>
</reference>
<dbReference type="PANTHER" id="PTHR22911">
    <property type="entry name" value="ACYL-MALONYL CONDENSING ENZYME-RELATED"/>
    <property type="match status" value="1"/>
</dbReference>
<keyword evidence="5 8" id="KW-0812">Transmembrane</keyword>
<feature type="transmembrane region" description="Helical" evidence="8">
    <location>
        <begin position="7"/>
        <end position="26"/>
    </location>
</feature>
<dbReference type="Gene3D" id="1.10.3730.20">
    <property type="match status" value="1"/>
</dbReference>
<dbReference type="OrthoDB" id="369870at2"/>
<comment type="subcellular location">
    <subcellularLocation>
        <location evidence="1">Cell membrane</location>
        <topology evidence="1">Multi-pass membrane protein</topology>
    </subcellularLocation>
</comment>
<dbReference type="InterPro" id="IPR004626">
    <property type="entry name" value="RarD"/>
</dbReference>
<dbReference type="NCBIfam" id="TIGR00688">
    <property type="entry name" value="rarD"/>
    <property type="match status" value="1"/>
</dbReference>
<keyword evidence="7 8" id="KW-0472">Membrane</keyword>
<feature type="transmembrane region" description="Helical" evidence="8">
    <location>
        <begin position="71"/>
        <end position="90"/>
    </location>
</feature>
<feature type="transmembrane region" description="Helical" evidence="8">
    <location>
        <begin position="102"/>
        <end position="119"/>
    </location>
</feature>
<feature type="transmembrane region" description="Helical" evidence="8">
    <location>
        <begin position="150"/>
        <end position="165"/>
    </location>
</feature>
<dbReference type="Proteomes" id="UP000027446">
    <property type="component" value="Unassembled WGS sequence"/>
</dbReference>
<dbReference type="InterPro" id="IPR037185">
    <property type="entry name" value="EmrE-like"/>
</dbReference>
<evidence type="ECO:0000313" key="10">
    <source>
        <dbReference type="EMBL" id="KCZ84810.1"/>
    </source>
</evidence>
<keyword evidence="4" id="KW-1003">Cell membrane</keyword>
<feature type="transmembrane region" description="Helical" evidence="8">
    <location>
        <begin position="38"/>
        <end position="59"/>
    </location>
</feature>
<dbReference type="AlphaFoldDB" id="A0A069E3Q1"/>